<dbReference type="Pfam" id="PF14693">
    <property type="entry name" value="Ribosomal_TL5_C"/>
    <property type="match status" value="1"/>
</dbReference>
<dbReference type="InterPro" id="IPR029751">
    <property type="entry name" value="Ribosomal_L25_dom"/>
</dbReference>
<dbReference type="NCBIfam" id="TIGR00731">
    <property type="entry name" value="bL25_bact_ctc"/>
    <property type="match status" value="1"/>
</dbReference>
<feature type="region of interest" description="Disordered" evidence="6">
    <location>
        <begin position="178"/>
        <end position="206"/>
    </location>
</feature>
<accession>A0A261F9Z7</accession>
<evidence type="ECO:0000313" key="10">
    <source>
        <dbReference type="Proteomes" id="UP000228976"/>
    </source>
</evidence>
<proteinExistence type="inferred from homology"/>
<dbReference type="Pfam" id="PF01386">
    <property type="entry name" value="Ribosomal_L25p"/>
    <property type="match status" value="1"/>
</dbReference>
<dbReference type="PANTHER" id="PTHR33284:SF1">
    <property type="entry name" value="RIBOSOMAL PROTEIN L25_GLN-TRNA SYNTHETASE, ANTI-CODON-BINDING DOMAIN-CONTAINING PROTEIN"/>
    <property type="match status" value="1"/>
</dbReference>
<evidence type="ECO:0000256" key="5">
    <source>
        <dbReference type="HAMAP-Rule" id="MF_01334"/>
    </source>
</evidence>
<dbReference type="CDD" id="cd00495">
    <property type="entry name" value="Ribosomal_L25_TL5_CTC"/>
    <property type="match status" value="1"/>
</dbReference>
<keyword evidence="2 5" id="KW-0694">RNA-binding</keyword>
<evidence type="ECO:0000256" key="2">
    <source>
        <dbReference type="ARBA" id="ARBA00022884"/>
    </source>
</evidence>
<keyword evidence="1 5" id="KW-0699">rRNA-binding</keyword>
<dbReference type="Gene3D" id="2.170.120.20">
    <property type="entry name" value="Ribosomal protein L25, beta domain"/>
    <property type="match status" value="1"/>
</dbReference>
<dbReference type="GO" id="GO:0022625">
    <property type="term" value="C:cytosolic large ribosomal subunit"/>
    <property type="evidence" value="ECO:0007669"/>
    <property type="project" value="TreeGrafter"/>
</dbReference>
<comment type="function">
    <text evidence="5">This is one of the proteins that binds to the 5S RNA in the ribosome where it forms part of the central protuberance.</text>
</comment>
<keyword evidence="3 5" id="KW-0689">Ribosomal protein</keyword>
<organism evidence="9 10">
    <name type="scientific">Aeriscardovia aeriphila</name>
    <dbReference type="NCBI Taxonomy" id="218139"/>
    <lineage>
        <taxon>Bacteria</taxon>
        <taxon>Bacillati</taxon>
        <taxon>Actinomycetota</taxon>
        <taxon>Actinomycetes</taxon>
        <taxon>Bifidobacteriales</taxon>
        <taxon>Bifidobacteriaceae</taxon>
        <taxon>Aeriscardovia</taxon>
    </lineage>
</organism>
<feature type="domain" description="Large ribosomal subunit protein bL25 L25" evidence="7">
    <location>
        <begin position="7"/>
        <end position="91"/>
    </location>
</feature>
<dbReference type="InterPro" id="IPR037121">
    <property type="entry name" value="Ribosomal_bL25_C"/>
</dbReference>
<evidence type="ECO:0000259" key="7">
    <source>
        <dbReference type="Pfam" id="PF01386"/>
    </source>
</evidence>
<evidence type="ECO:0000256" key="4">
    <source>
        <dbReference type="ARBA" id="ARBA00023274"/>
    </source>
</evidence>
<dbReference type="OrthoDB" id="5242980at2"/>
<dbReference type="EMBL" id="MWWU01000002">
    <property type="protein sequence ID" value="OZG55971.1"/>
    <property type="molecule type" value="Genomic_DNA"/>
</dbReference>
<evidence type="ECO:0000256" key="3">
    <source>
        <dbReference type="ARBA" id="ARBA00022980"/>
    </source>
</evidence>
<sequence length="206" mass="22359">MAEPIKLEGHVRTEFGKGFARRMRMAGNVPASIYANGQEPLFLQLPELDLKNALRHSNAVYNIVFGDEDRLAVVKDVQRNPVKRSIEHVDFYEVKRGEKIDVTVPVFIEGETKGSGVAFVDVQELHVRADVSNLPERFTLSVEGMQDGEKILAKDITLPEGTELVDVDPEESVVSVQVPADEAESPAAAPAATAPAEAPAADADAE</sequence>
<keyword evidence="4 5" id="KW-0687">Ribonucleoprotein</keyword>
<evidence type="ECO:0000256" key="6">
    <source>
        <dbReference type="SAM" id="MobiDB-lite"/>
    </source>
</evidence>
<feature type="domain" description="Large ribosomal subunit protein bL25 beta" evidence="8">
    <location>
        <begin position="99"/>
        <end position="179"/>
    </location>
</feature>
<evidence type="ECO:0000256" key="1">
    <source>
        <dbReference type="ARBA" id="ARBA00022730"/>
    </source>
</evidence>
<dbReference type="GO" id="GO:0003735">
    <property type="term" value="F:structural constituent of ribosome"/>
    <property type="evidence" value="ECO:0007669"/>
    <property type="project" value="InterPro"/>
</dbReference>
<keyword evidence="10" id="KW-1185">Reference proteome</keyword>
<dbReference type="InterPro" id="IPR020057">
    <property type="entry name" value="Ribosomal_bL25_b-dom"/>
</dbReference>
<reference evidence="9 10" key="1">
    <citation type="journal article" date="2017" name="BMC Genomics">
        <title>Comparative genomic and phylogenomic analyses of the Bifidobacteriaceae family.</title>
        <authorList>
            <person name="Lugli G.A."/>
            <person name="Milani C."/>
            <person name="Turroni F."/>
            <person name="Duranti S."/>
            <person name="Mancabelli L."/>
            <person name="Mangifesta M."/>
            <person name="Ferrario C."/>
            <person name="Modesto M."/>
            <person name="Mattarelli P."/>
            <person name="Jiri K."/>
            <person name="van Sinderen D."/>
            <person name="Ventura M."/>
        </authorList>
    </citation>
    <scope>NUCLEOTIDE SEQUENCE [LARGE SCALE GENOMIC DNA]</scope>
    <source>
        <strain evidence="9 10">LMG 21773</strain>
    </source>
</reference>
<dbReference type="NCBIfam" id="NF004131">
    <property type="entry name" value="PRK05618.2-1"/>
    <property type="match status" value="1"/>
</dbReference>
<dbReference type="AlphaFoldDB" id="A0A261F9Z7"/>
<dbReference type="Proteomes" id="UP000228976">
    <property type="component" value="Unassembled WGS sequence"/>
</dbReference>
<gene>
    <name evidence="5" type="primary">rplY</name>
    <name evidence="5" type="synonym">ctc</name>
    <name evidence="9" type="ORF">AEAE_0459</name>
</gene>
<comment type="subunit">
    <text evidence="5">Part of the 50S ribosomal subunit; part of the 5S rRNA/L5/L18/L25 subcomplex. Contacts the 5S rRNA. Binds to the 5S rRNA independently of L5 and L18.</text>
</comment>
<dbReference type="GO" id="GO:0008097">
    <property type="term" value="F:5S rRNA binding"/>
    <property type="evidence" value="ECO:0007669"/>
    <property type="project" value="InterPro"/>
</dbReference>
<dbReference type="GO" id="GO:0006412">
    <property type="term" value="P:translation"/>
    <property type="evidence" value="ECO:0007669"/>
    <property type="project" value="UniProtKB-UniRule"/>
</dbReference>
<comment type="caution">
    <text evidence="9">The sequence shown here is derived from an EMBL/GenBank/DDBJ whole genome shotgun (WGS) entry which is preliminary data.</text>
</comment>
<evidence type="ECO:0000259" key="8">
    <source>
        <dbReference type="Pfam" id="PF14693"/>
    </source>
</evidence>
<dbReference type="InterPro" id="IPR020930">
    <property type="entry name" value="Ribosomal_uL5_bac-type"/>
</dbReference>
<comment type="similarity">
    <text evidence="5">Belongs to the bacterial ribosomal protein bL25 family. CTC subfamily.</text>
</comment>
<name>A0A261F9Z7_9BIFI</name>
<dbReference type="SUPFAM" id="SSF50715">
    <property type="entry name" value="Ribosomal protein L25-like"/>
    <property type="match status" value="1"/>
</dbReference>
<dbReference type="PANTHER" id="PTHR33284">
    <property type="entry name" value="RIBOSOMAL PROTEIN L25/GLN-TRNA SYNTHETASE, ANTI-CODON-BINDING DOMAIN-CONTAINING PROTEIN"/>
    <property type="match status" value="1"/>
</dbReference>
<dbReference type="InterPro" id="IPR020056">
    <property type="entry name" value="Rbsml_bL25/Gln-tRNA_synth_N"/>
</dbReference>
<dbReference type="HAMAP" id="MF_01334">
    <property type="entry name" value="Ribosomal_bL25_CTC"/>
    <property type="match status" value="1"/>
</dbReference>
<dbReference type="InterPro" id="IPR001021">
    <property type="entry name" value="Ribosomal_bL25_long"/>
</dbReference>
<dbReference type="Gene3D" id="2.40.240.10">
    <property type="entry name" value="Ribosomal Protein L25, Chain P"/>
    <property type="match status" value="1"/>
</dbReference>
<dbReference type="InterPro" id="IPR011035">
    <property type="entry name" value="Ribosomal_bL25/Gln-tRNA_synth"/>
</dbReference>
<dbReference type="RefSeq" id="WP_094689553.1">
    <property type="nucleotide sequence ID" value="NZ_JACBYZ010000001.1"/>
</dbReference>
<protein>
    <recommendedName>
        <fullName evidence="5">Large ribosomal subunit protein bL25</fullName>
    </recommendedName>
    <alternativeName>
        <fullName evidence="5">General stress protein CTC</fullName>
    </alternativeName>
</protein>
<evidence type="ECO:0000313" key="9">
    <source>
        <dbReference type="EMBL" id="OZG55971.1"/>
    </source>
</evidence>